<dbReference type="InterPro" id="IPR011576">
    <property type="entry name" value="Pyridox_Oxase_N"/>
</dbReference>
<dbReference type="Proteomes" id="UP000632377">
    <property type="component" value="Unassembled WGS sequence"/>
</dbReference>
<sequence>MFPKKMLEVLNHEGVVSIVTQGENEPHIVNTWNSYLKISEDGKIIFPAGTMKVTEANVNKNNKVLMTLGSREVQGFHSMGTGFLISGTAAFIKEGTAFEEVKSKFPWSRAAVEVKVDSATQTL</sequence>
<proteinExistence type="predicted"/>
<dbReference type="Gene3D" id="2.30.110.10">
    <property type="entry name" value="Electron Transport, Fmn-binding Protein, Chain A"/>
    <property type="match status" value="1"/>
</dbReference>
<keyword evidence="3" id="KW-1185">Reference proteome</keyword>
<dbReference type="EMBL" id="JAESWC010000001">
    <property type="protein sequence ID" value="MBL4934466.1"/>
    <property type="molecule type" value="Genomic_DNA"/>
</dbReference>
<dbReference type="RefSeq" id="WP_202747099.1">
    <property type="nucleotide sequence ID" value="NZ_JAESWC010000001.1"/>
</dbReference>
<dbReference type="SUPFAM" id="SSF50475">
    <property type="entry name" value="FMN-binding split barrel"/>
    <property type="match status" value="1"/>
</dbReference>
<comment type="caution">
    <text evidence="2">The sequence shown here is derived from an EMBL/GenBank/DDBJ whole genome shotgun (WGS) entry which is preliminary data.</text>
</comment>
<evidence type="ECO:0000259" key="1">
    <source>
        <dbReference type="Pfam" id="PF01243"/>
    </source>
</evidence>
<evidence type="ECO:0000313" key="2">
    <source>
        <dbReference type="EMBL" id="MBL4934466.1"/>
    </source>
</evidence>
<name>A0ABS1T5D4_9CLOT</name>
<feature type="domain" description="Pyridoxamine 5'-phosphate oxidase N-terminal" evidence="1">
    <location>
        <begin position="3"/>
        <end position="105"/>
    </location>
</feature>
<accession>A0ABS1T5D4</accession>
<reference evidence="2 3" key="1">
    <citation type="submission" date="2021-01" db="EMBL/GenBank/DDBJ databases">
        <title>Genome public.</title>
        <authorList>
            <person name="Liu C."/>
            <person name="Sun Q."/>
        </authorList>
    </citation>
    <scope>NUCLEOTIDE SEQUENCE [LARGE SCALE GENOMIC DNA]</scope>
    <source>
        <strain evidence="2 3">YIM B02515</strain>
    </source>
</reference>
<dbReference type="InterPro" id="IPR012349">
    <property type="entry name" value="Split_barrel_FMN-bd"/>
</dbReference>
<gene>
    <name evidence="2" type="ORF">JK636_01690</name>
</gene>
<dbReference type="Pfam" id="PF01243">
    <property type="entry name" value="PNPOx_N"/>
    <property type="match status" value="1"/>
</dbReference>
<organism evidence="2 3">
    <name type="scientific">Clostridium rhizosphaerae</name>
    <dbReference type="NCBI Taxonomy" id="2803861"/>
    <lineage>
        <taxon>Bacteria</taxon>
        <taxon>Bacillati</taxon>
        <taxon>Bacillota</taxon>
        <taxon>Clostridia</taxon>
        <taxon>Eubacteriales</taxon>
        <taxon>Clostridiaceae</taxon>
        <taxon>Clostridium</taxon>
    </lineage>
</organism>
<protein>
    <submittedName>
        <fullName evidence="2">Pyridoxamine 5'-phosphate oxidase family protein</fullName>
    </submittedName>
</protein>
<evidence type="ECO:0000313" key="3">
    <source>
        <dbReference type="Proteomes" id="UP000632377"/>
    </source>
</evidence>